<dbReference type="InterPro" id="IPR049244">
    <property type="entry name" value="DUF6879"/>
</dbReference>
<organism evidence="2 3">
    <name type="scientific">Streptomyces paludis</name>
    <dbReference type="NCBI Taxonomy" id="2282738"/>
    <lineage>
        <taxon>Bacteria</taxon>
        <taxon>Bacillati</taxon>
        <taxon>Actinomycetota</taxon>
        <taxon>Actinomycetes</taxon>
        <taxon>Kitasatosporales</taxon>
        <taxon>Streptomycetaceae</taxon>
        <taxon>Streptomyces</taxon>
    </lineage>
</organism>
<dbReference type="AlphaFoldDB" id="A0A345HNE3"/>
<accession>A0A345HNE3</accession>
<dbReference type="EMBL" id="CP031194">
    <property type="protein sequence ID" value="AXG78217.1"/>
    <property type="molecule type" value="Genomic_DNA"/>
</dbReference>
<evidence type="ECO:0000313" key="3">
    <source>
        <dbReference type="Proteomes" id="UP000253868"/>
    </source>
</evidence>
<dbReference type="Pfam" id="PF21806">
    <property type="entry name" value="DUF6879"/>
    <property type="match status" value="1"/>
</dbReference>
<feature type="domain" description="DUF6879" evidence="1">
    <location>
        <begin position="9"/>
        <end position="172"/>
    </location>
</feature>
<sequence length="173" mass="19940">MPQKSEQPSFAEILRGTERSAVHLEMRDAYGDNERFAAWRRGHRTDWSDRATWWRGFHEEVAGAVARGVVIRRARVVSEPVSEYVRWEHDVTRANVGAGEHVRWLPRRSASDLALPGNDYWLFDDRLARIHHFAGDGSLVDDEFSTDPTLLKLLASSFEAVWERAIPHEKYSV</sequence>
<gene>
    <name evidence="2" type="ORF">DVK44_11415</name>
</gene>
<evidence type="ECO:0000259" key="1">
    <source>
        <dbReference type="Pfam" id="PF21806"/>
    </source>
</evidence>
<name>A0A345HNE3_9ACTN</name>
<proteinExistence type="predicted"/>
<dbReference type="RefSeq" id="WP_114659581.1">
    <property type="nucleotide sequence ID" value="NZ_CP031194.1"/>
</dbReference>
<dbReference type="KEGG" id="spad:DVK44_11415"/>
<protein>
    <recommendedName>
        <fullName evidence="1">DUF6879 domain-containing protein</fullName>
    </recommendedName>
</protein>
<reference evidence="3" key="1">
    <citation type="submission" date="2018-07" db="EMBL/GenBank/DDBJ databases">
        <authorList>
            <person name="Zhao J."/>
        </authorList>
    </citation>
    <scope>NUCLEOTIDE SEQUENCE [LARGE SCALE GENOMIC DNA]</scope>
    <source>
        <strain evidence="3">GSSD-12</strain>
    </source>
</reference>
<evidence type="ECO:0000313" key="2">
    <source>
        <dbReference type="EMBL" id="AXG78217.1"/>
    </source>
</evidence>
<keyword evidence="3" id="KW-1185">Reference proteome</keyword>
<dbReference type="OrthoDB" id="4562627at2"/>
<dbReference type="Proteomes" id="UP000253868">
    <property type="component" value="Chromosome"/>
</dbReference>